<name>A0AAD6R8F1_9ROSI</name>
<reference evidence="2" key="1">
    <citation type="journal article" date="2023" name="Mol. Ecol. Resour.">
        <title>Chromosome-level genome assembly of a triploid poplar Populus alba 'Berolinensis'.</title>
        <authorList>
            <person name="Chen S."/>
            <person name="Yu Y."/>
            <person name="Wang X."/>
            <person name="Wang S."/>
            <person name="Zhang T."/>
            <person name="Zhou Y."/>
            <person name="He R."/>
            <person name="Meng N."/>
            <person name="Wang Y."/>
            <person name="Liu W."/>
            <person name="Liu Z."/>
            <person name="Liu J."/>
            <person name="Guo Q."/>
            <person name="Huang H."/>
            <person name="Sederoff R.R."/>
            <person name="Wang G."/>
            <person name="Qu G."/>
            <person name="Chen S."/>
        </authorList>
    </citation>
    <scope>NUCLEOTIDE SEQUENCE</scope>
    <source>
        <strain evidence="2">SC-2020</strain>
    </source>
</reference>
<dbReference type="Proteomes" id="UP001164929">
    <property type="component" value="Chromosome 3"/>
</dbReference>
<sequence length="43" mass="4855">MLTSLIGLRIYYESLFSTGFVVFLACNRYSSQVLALMSYGHDS</sequence>
<protein>
    <submittedName>
        <fullName evidence="2">Uncharacterized protein</fullName>
    </submittedName>
</protein>
<keyword evidence="3" id="KW-1185">Reference proteome</keyword>
<keyword evidence="1" id="KW-1133">Transmembrane helix</keyword>
<dbReference type="AlphaFoldDB" id="A0AAD6R8F1"/>
<comment type="caution">
    <text evidence="2">The sequence shown here is derived from an EMBL/GenBank/DDBJ whole genome shotgun (WGS) entry which is preliminary data.</text>
</comment>
<evidence type="ECO:0000313" key="2">
    <source>
        <dbReference type="EMBL" id="KAJ7004067.1"/>
    </source>
</evidence>
<gene>
    <name evidence="2" type="ORF">NC653_009069</name>
</gene>
<keyword evidence="1" id="KW-0812">Transmembrane</keyword>
<evidence type="ECO:0000313" key="3">
    <source>
        <dbReference type="Proteomes" id="UP001164929"/>
    </source>
</evidence>
<proteinExistence type="predicted"/>
<evidence type="ECO:0000256" key="1">
    <source>
        <dbReference type="SAM" id="Phobius"/>
    </source>
</evidence>
<accession>A0AAD6R8F1</accession>
<dbReference type="EMBL" id="JAQIZT010000003">
    <property type="protein sequence ID" value="KAJ7004067.1"/>
    <property type="molecule type" value="Genomic_DNA"/>
</dbReference>
<feature type="transmembrane region" description="Helical" evidence="1">
    <location>
        <begin position="6"/>
        <end position="26"/>
    </location>
</feature>
<organism evidence="2 3">
    <name type="scientific">Populus alba x Populus x berolinensis</name>
    <dbReference type="NCBI Taxonomy" id="444605"/>
    <lineage>
        <taxon>Eukaryota</taxon>
        <taxon>Viridiplantae</taxon>
        <taxon>Streptophyta</taxon>
        <taxon>Embryophyta</taxon>
        <taxon>Tracheophyta</taxon>
        <taxon>Spermatophyta</taxon>
        <taxon>Magnoliopsida</taxon>
        <taxon>eudicotyledons</taxon>
        <taxon>Gunneridae</taxon>
        <taxon>Pentapetalae</taxon>
        <taxon>rosids</taxon>
        <taxon>fabids</taxon>
        <taxon>Malpighiales</taxon>
        <taxon>Salicaceae</taxon>
        <taxon>Saliceae</taxon>
        <taxon>Populus</taxon>
    </lineage>
</organism>
<keyword evidence="1" id="KW-0472">Membrane</keyword>